<protein>
    <submittedName>
        <fullName evidence="1 2">Uncharacterized protein</fullName>
    </submittedName>
</protein>
<evidence type="ECO:0000313" key="1">
    <source>
        <dbReference type="EMBL" id="AET00116.1"/>
    </source>
</evidence>
<proteinExistence type="predicted"/>
<keyword evidence="3" id="KW-1185">Reference proteome</keyword>
<sequence length="83" mass="9158">MAVLSNIGHGDTMEDCGDRFFDNHCGKFVKDGGAIAFYGGFSAFHHLQSITLRQRVSINFFANNPPSEQVQSIYGEIAKFSVI</sequence>
<reference evidence="1 3" key="1">
    <citation type="journal article" date="2011" name="Nature">
        <title>The Medicago genome provides insight into the evolution of rhizobial symbioses.</title>
        <authorList>
            <person name="Young N.D."/>
            <person name="Debelle F."/>
            <person name="Oldroyd G.E."/>
            <person name="Geurts R."/>
            <person name="Cannon S.B."/>
            <person name="Udvardi M.K."/>
            <person name="Benedito V.A."/>
            <person name="Mayer K.F."/>
            <person name="Gouzy J."/>
            <person name="Schoof H."/>
            <person name="Van de Peer Y."/>
            <person name="Proost S."/>
            <person name="Cook D.R."/>
            <person name="Meyers B.C."/>
            <person name="Spannagl M."/>
            <person name="Cheung F."/>
            <person name="De Mita S."/>
            <person name="Krishnakumar V."/>
            <person name="Gundlach H."/>
            <person name="Zhou S."/>
            <person name="Mudge J."/>
            <person name="Bharti A.K."/>
            <person name="Murray J.D."/>
            <person name="Naoumkina M.A."/>
            <person name="Rosen B."/>
            <person name="Silverstein K.A."/>
            <person name="Tang H."/>
            <person name="Rombauts S."/>
            <person name="Zhao P.X."/>
            <person name="Zhou P."/>
            <person name="Barbe V."/>
            <person name="Bardou P."/>
            <person name="Bechner M."/>
            <person name="Bellec A."/>
            <person name="Berger A."/>
            <person name="Berges H."/>
            <person name="Bidwell S."/>
            <person name="Bisseling T."/>
            <person name="Choisne N."/>
            <person name="Couloux A."/>
            <person name="Denny R."/>
            <person name="Deshpande S."/>
            <person name="Dai X."/>
            <person name="Doyle J.J."/>
            <person name="Dudez A.M."/>
            <person name="Farmer A.D."/>
            <person name="Fouteau S."/>
            <person name="Franken C."/>
            <person name="Gibelin C."/>
            <person name="Gish J."/>
            <person name="Goldstein S."/>
            <person name="Gonzalez A.J."/>
            <person name="Green P.J."/>
            <person name="Hallab A."/>
            <person name="Hartog M."/>
            <person name="Hua A."/>
            <person name="Humphray S.J."/>
            <person name="Jeong D.H."/>
            <person name="Jing Y."/>
            <person name="Jocker A."/>
            <person name="Kenton S.M."/>
            <person name="Kim D.J."/>
            <person name="Klee K."/>
            <person name="Lai H."/>
            <person name="Lang C."/>
            <person name="Lin S."/>
            <person name="Macmil S.L."/>
            <person name="Magdelenat G."/>
            <person name="Matthews L."/>
            <person name="McCorrison J."/>
            <person name="Monaghan E.L."/>
            <person name="Mun J.H."/>
            <person name="Najar F.Z."/>
            <person name="Nicholson C."/>
            <person name="Noirot C."/>
            <person name="O'Bleness M."/>
            <person name="Paule C.R."/>
            <person name="Poulain J."/>
            <person name="Prion F."/>
            <person name="Qin B."/>
            <person name="Qu C."/>
            <person name="Retzel E.F."/>
            <person name="Riddle C."/>
            <person name="Sallet E."/>
            <person name="Samain S."/>
            <person name="Samson N."/>
            <person name="Sanders I."/>
            <person name="Saurat O."/>
            <person name="Scarpelli C."/>
            <person name="Schiex T."/>
            <person name="Segurens B."/>
            <person name="Severin A.J."/>
            <person name="Sherrier D.J."/>
            <person name="Shi R."/>
            <person name="Sims S."/>
            <person name="Singer S.R."/>
            <person name="Sinharoy S."/>
            <person name="Sterck L."/>
            <person name="Viollet A."/>
            <person name="Wang B.B."/>
            <person name="Wang K."/>
            <person name="Wang M."/>
            <person name="Wang X."/>
            <person name="Warfsmann J."/>
            <person name="Weissenbach J."/>
            <person name="White D.D."/>
            <person name="White J.D."/>
            <person name="Wiley G.B."/>
            <person name="Wincker P."/>
            <person name="Xing Y."/>
            <person name="Yang L."/>
            <person name="Yao Z."/>
            <person name="Ying F."/>
            <person name="Zhai J."/>
            <person name="Zhou L."/>
            <person name="Zuber A."/>
            <person name="Denarie J."/>
            <person name="Dixon R.A."/>
            <person name="May G.D."/>
            <person name="Schwartz D.C."/>
            <person name="Rogers J."/>
            <person name="Quetier F."/>
            <person name="Town C.D."/>
            <person name="Roe B.A."/>
        </authorList>
    </citation>
    <scope>NUCLEOTIDE SEQUENCE [LARGE SCALE GENOMIC DNA]</scope>
    <source>
        <strain evidence="1">A17</strain>
        <strain evidence="2 3">cv. Jemalong A17</strain>
    </source>
</reference>
<organism evidence="1 3">
    <name type="scientific">Medicago truncatula</name>
    <name type="common">Barrel medic</name>
    <name type="synonym">Medicago tribuloides</name>
    <dbReference type="NCBI Taxonomy" id="3880"/>
    <lineage>
        <taxon>Eukaryota</taxon>
        <taxon>Viridiplantae</taxon>
        <taxon>Streptophyta</taxon>
        <taxon>Embryophyta</taxon>
        <taxon>Tracheophyta</taxon>
        <taxon>Spermatophyta</taxon>
        <taxon>Magnoliopsida</taxon>
        <taxon>eudicotyledons</taxon>
        <taxon>Gunneridae</taxon>
        <taxon>Pentapetalae</taxon>
        <taxon>rosids</taxon>
        <taxon>fabids</taxon>
        <taxon>Fabales</taxon>
        <taxon>Fabaceae</taxon>
        <taxon>Papilionoideae</taxon>
        <taxon>50 kb inversion clade</taxon>
        <taxon>NPAAA clade</taxon>
        <taxon>Hologalegina</taxon>
        <taxon>IRL clade</taxon>
        <taxon>Trifolieae</taxon>
        <taxon>Medicago</taxon>
    </lineage>
</organism>
<accession>G7K7S0</accession>
<name>G7K7S0_MEDTR</name>
<dbReference type="PaxDb" id="3880-AET00116"/>
<dbReference type="Proteomes" id="UP000002051">
    <property type="component" value="Chromosome 5"/>
</dbReference>
<dbReference type="EnsemblPlants" id="AET00116">
    <property type="protein sequence ID" value="AET00116"/>
    <property type="gene ID" value="MTR_5g088500"/>
</dbReference>
<dbReference type="HOGENOM" id="CLU_2546080_0_0_1"/>
<evidence type="ECO:0000313" key="2">
    <source>
        <dbReference type="EnsemblPlants" id="AET00116"/>
    </source>
</evidence>
<dbReference type="AlphaFoldDB" id="G7K7S0"/>
<dbReference type="EMBL" id="CM001221">
    <property type="protein sequence ID" value="AET00116.1"/>
    <property type="molecule type" value="Genomic_DNA"/>
</dbReference>
<reference evidence="2" key="3">
    <citation type="submission" date="2015-04" db="UniProtKB">
        <authorList>
            <consortium name="EnsemblPlants"/>
        </authorList>
    </citation>
    <scope>IDENTIFICATION</scope>
    <source>
        <strain evidence="2">cv. Jemalong A17</strain>
    </source>
</reference>
<reference evidence="1 3" key="2">
    <citation type="journal article" date="2014" name="BMC Genomics">
        <title>An improved genome release (version Mt4.0) for the model legume Medicago truncatula.</title>
        <authorList>
            <person name="Tang H."/>
            <person name="Krishnakumar V."/>
            <person name="Bidwell S."/>
            <person name="Rosen B."/>
            <person name="Chan A."/>
            <person name="Zhou S."/>
            <person name="Gentzbittel L."/>
            <person name="Childs K.L."/>
            <person name="Yandell M."/>
            <person name="Gundlach H."/>
            <person name="Mayer K.F."/>
            <person name="Schwartz D.C."/>
            <person name="Town C.D."/>
        </authorList>
    </citation>
    <scope>GENOME REANNOTATION</scope>
    <source>
        <strain evidence="2 3">cv. Jemalong A17</strain>
    </source>
</reference>
<evidence type="ECO:0000313" key="3">
    <source>
        <dbReference type="Proteomes" id="UP000002051"/>
    </source>
</evidence>
<gene>
    <name evidence="1" type="ordered locus">MTR_5g088500</name>
</gene>